<gene>
    <name evidence="2" type="ORF">K402DRAFT_395291</name>
</gene>
<organism evidence="2 3">
    <name type="scientific">Aulographum hederae CBS 113979</name>
    <dbReference type="NCBI Taxonomy" id="1176131"/>
    <lineage>
        <taxon>Eukaryota</taxon>
        <taxon>Fungi</taxon>
        <taxon>Dikarya</taxon>
        <taxon>Ascomycota</taxon>
        <taxon>Pezizomycotina</taxon>
        <taxon>Dothideomycetes</taxon>
        <taxon>Pleosporomycetidae</taxon>
        <taxon>Aulographales</taxon>
        <taxon>Aulographaceae</taxon>
    </lineage>
</organism>
<dbReference type="AlphaFoldDB" id="A0A6G1GVD6"/>
<keyword evidence="3" id="KW-1185">Reference proteome</keyword>
<evidence type="ECO:0000313" key="3">
    <source>
        <dbReference type="Proteomes" id="UP000800041"/>
    </source>
</evidence>
<sequence length="458" mass="49066">MRFGSALLFTSQAAAAAINFPQKRDLSDVGVIQAVLENPHLVPRSSYNALKRAIDPLVQQKDAAPKAGSDGPAAPAAPASEAAAPNPAQDILNGMGLLGGVITAVTAGKPTTDIPTRQMEKAVVFPQAERVKLRYGPYRLPSTDETNIQTVISNSSGMIDTYQLGVEKPCEDCMLLGLVAGMEYADGKTANTDTGSWLHHTVLVNSGPEVLEPNCGKAPIEDIFMSGNERSYYGFAQANNSMKVGYPLRKDDRLLLVNELMSMDKEAKWVWLTLSFEYMPKIEPDYKATKLLWMTVGPSCTGSENPFGPSNLTDTGAPKEQVFAENSVPWTSIYDGTVLNAGGHMHDGGINVEIFQNEKMICDSVGKYGMGGDGGMKKKSRRDEGPHGGGHGGEGGGMDGMEHVQEMSSCMPNSPMKKGDKLHLKVNYDLKKHPGMTNPDGSDEPVMGIASVVLATDL</sequence>
<reference evidence="2" key="1">
    <citation type="journal article" date="2020" name="Stud. Mycol.">
        <title>101 Dothideomycetes genomes: a test case for predicting lifestyles and emergence of pathogens.</title>
        <authorList>
            <person name="Haridas S."/>
            <person name="Albert R."/>
            <person name="Binder M."/>
            <person name="Bloem J."/>
            <person name="Labutti K."/>
            <person name="Salamov A."/>
            <person name="Andreopoulos B."/>
            <person name="Baker S."/>
            <person name="Barry K."/>
            <person name="Bills G."/>
            <person name="Bluhm B."/>
            <person name="Cannon C."/>
            <person name="Castanera R."/>
            <person name="Culley D."/>
            <person name="Daum C."/>
            <person name="Ezra D."/>
            <person name="Gonzalez J."/>
            <person name="Henrissat B."/>
            <person name="Kuo A."/>
            <person name="Liang C."/>
            <person name="Lipzen A."/>
            <person name="Lutzoni F."/>
            <person name="Magnuson J."/>
            <person name="Mondo S."/>
            <person name="Nolan M."/>
            <person name="Ohm R."/>
            <person name="Pangilinan J."/>
            <person name="Park H.-J."/>
            <person name="Ramirez L."/>
            <person name="Alfaro M."/>
            <person name="Sun H."/>
            <person name="Tritt A."/>
            <person name="Yoshinaga Y."/>
            <person name="Zwiers L.-H."/>
            <person name="Turgeon B."/>
            <person name="Goodwin S."/>
            <person name="Spatafora J."/>
            <person name="Crous P."/>
            <person name="Grigoriev I."/>
        </authorList>
    </citation>
    <scope>NUCLEOTIDE SEQUENCE</scope>
    <source>
        <strain evidence="2">CBS 113979</strain>
    </source>
</reference>
<accession>A0A6G1GVD6</accession>
<evidence type="ECO:0000256" key="1">
    <source>
        <dbReference type="SAM" id="MobiDB-lite"/>
    </source>
</evidence>
<name>A0A6G1GVD6_9PEZI</name>
<evidence type="ECO:0000313" key="2">
    <source>
        <dbReference type="EMBL" id="KAF1984921.1"/>
    </source>
</evidence>
<feature type="region of interest" description="Disordered" evidence="1">
    <location>
        <begin position="61"/>
        <end position="86"/>
    </location>
</feature>
<protein>
    <submittedName>
        <fullName evidence="2">Uncharacterized protein</fullName>
    </submittedName>
</protein>
<feature type="region of interest" description="Disordered" evidence="1">
    <location>
        <begin position="372"/>
        <end position="402"/>
    </location>
</feature>
<proteinExistence type="predicted"/>
<feature type="compositionally biased region" description="Low complexity" evidence="1">
    <location>
        <begin position="65"/>
        <end position="86"/>
    </location>
</feature>
<dbReference type="OrthoDB" id="3872369at2759"/>
<feature type="compositionally biased region" description="Gly residues" evidence="1">
    <location>
        <begin position="387"/>
        <end position="399"/>
    </location>
</feature>
<dbReference type="EMBL" id="ML977165">
    <property type="protein sequence ID" value="KAF1984921.1"/>
    <property type="molecule type" value="Genomic_DNA"/>
</dbReference>
<dbReference type="Proteomes" id="UP000800041">
    <property type="component" value="Unassembled WGS sequence"/>
</dbReference>